<dbReference type="Pfam" id="PF09339">
    <property type="entry name" value="HTH_IclR"/>
    <property type="match status" value="1"/>
</dbReference>
<reference evidence="8" key="1">
    <citation type="submission" date="2017-04" db="EMBL/GenBank/DDBJ databases">
        <authorList>
            <person name="Varghese N."/>
            <person name="Submissions S."/>
        </authorList>
    </citation>
    <scope>NUCLEOTIDE SEQUENCE [LARGE SCALE GENOMIC DNA]</scope>
    <source>
        <strain evidence="8">DSM 22618</strain>
    </source>
</reference>
<feature type="domain" description="HTH iclR-type" evidence="5">
    <location>
        <begin position="68"/>
        <end position="129"/>
    </location>
</feature>
<feature type="compositionally biased region" description="Basic and acidic residues" evidence="4">
    <location>
        <begin position="53"/>
        <end position="65"/>
    </location>
</feature>
<gene>
    <name evidence="7" type="ORF">SAMN02745746_03849</name>
</gene>
<feature type="domain" description="IclR-ED" evidence="6">
    <location>
        <begin position="130"/>
        <end position="312"/>
    </location>
</feature>
<dbReference type="SUPFAM" id="SSF55781">
    <property type="entry name" value="GAF domain-like"/>
    <property type="match status" value="1"/>
</dbReference>
<evidence type="ECO:0000256" key="3">
    <source>
        <dbReference type="ARBA" id="ARBA00023163"/>
    </source>
</evidence>
<dbReference type="GO" id="GO:0003700">
    <property type="term" value="F:DNA-binding transcription factor activity"/>
    <property type="evidence" value="ECO:0007669"/>
    <property type="project" value="TreeGrafter"/>
</dbReference>
<protein>
    <submittedName>
        <fullName evidence="7">Transcriptional regulator, IclR family</fullName>
    </submittedName>
</protein>
<dbReference type="InterPro" id="IPR050707">
    <property type="entry name" value="HTH_MetabolicPath_Reg"/>
</dbReference>
<dbReference type="Gene3D" id="1.10.10.10">
    <property type="entry name" value="Winged helix-like DNA-binding domain superfamily/Winged helix DNA-binding domain"/>
    <property type="match status" value="1"/>
</dbReference>
<dbReference type="AlphaFoldDB" id="A0A1Y6CGP5"/>
<dbReference type="GO" id="GO:0045892">
    <property type="term" value="P:negative regulation of DNA-templated transcription"/>
    <property type="evidence" value="ECO:0007669"/>
    <property type="project" value="TreeGrafter"/>
</dbReference>
<sequence length="312" mass="33699">MPPSLSGKAAPCRPAAPVQFEPADDAVSCAAVGHVGREMADRAPVRAGPMRPDPSRFSREPSAMHDTDTPFERGLAVIQAFDPGGTPLSVSEIGQKTGIPRASVARCLYTLQQLGFVRQSTDKRFALTPKILTLGFDAFASVPLPRAAQAVLNHLAELTGESCMLLVPDRGEMLCLAEAPGHFFHHSRFATGARVPMTCTASGRVILSELEPAARDALLDAPLPRHTPHTVVDRQALQRLLPAIRAQGYAWCDQEFELGLCSLSVPIRDDLDTARATLCLHVPACRGAGHELPPRYLEPLREAAWELSLLLK</sequence>
<evidence type="ECO:0000256" key="2">
    <source>
        <dbReference type="ARBA" id="ARBA00023125"/>
    </source>
</evidence>
<evidence type="ECO:0000256" key="1">
    <source>
        <dbReference type="ARBA" id="ARBA00023015"/>
    </source>
</evidence>
<dbReference type="EMBL" id="FXAG01000031">
    <property type="protein sequence ID" value="SMF54168.1"/>
    <property type="molecule type" value="Genomic_DNA"/>
</dbReference>
<dbReference type="RefSeq" id="WP_234986063.1">
    <property type="nucleotide sequence ID" value="NZ_FXAG01000031.1"/>
</dbReference>
<accession>A0A1Y6CGP5</accession>
<evidence type="ECO:0000313" key="7">
    <source>
        <dbReference type="EMBL" id="SMF54168.1"/>
    </source>
</evidence>
<dbReference type="Pfam" id="PF01614">
    <property type="entry name" value="IclR_C"/>
    <property type="match status" value="1"/>
</dbReference>
<evidence type="ECO:0000313" key="8">
    <source>
        <dbReference type="Proteomes" id="UP000192920"/>
    </source>
</evidence>
<dbReference type="Proteomes" id="UP000192920">
    <property type="component" value="Unassembled WGS sequence"/>
</dbReference>
<dbReference type="InterPro" id="IPR036388">
    <property type="entry name" value="WH-like_DNA-bd_sf"/>
</dbReference>
<evidence type="ECO:0000259" key="5">
    <source>
        <dbReference type="PROSITE" id="PS51077"/>
    </source>
</evidence>
<feature type="region of interest" description="Disordered" evidence="4">
    <location>
        <begin position="44"/>
        <end position="65"/>
    </location>
</feature>
<dbReference type="SMART" id="SM00346">
    <property type="entry name" value="HTH_ICLR"/>
    <property type="match status" value="1"/>
</dbReference>
<keyword evidence="1" id="KW-0805">Transcription regulation</keyword>
<evidence type="ECO:0000256" key="4">
    <source>
        <dbReference type="SAM" id="MobiDB-lite"/>
    </source>
</evidence>
<name>A0A1Y6CGP5_9NEIS</name>
<dbReference type="Gene3D" id="3.30.450.40">
    <property type="match status" value="1"/>
</dbReference>
<keyword evidence="8" id="KW-1185">Reference proteome</keyword>
<dbReference type="GO" id="GO:0003677">
    <property type="term" value="F:DNA binding"/>
    <property type="evidence" value="ECO:0007669"/>
    <property type="project" value="UniProtKB-KW"/>
</dbReference>
<dbReference type="InterPro" id="IPR036390">
    <property type="entry name" value="WH_DNA-bd_sf"/>
</dbReference>
<dbReference type="SUPFAM" id="SSF46785">
    <property type="entry name" value="Winged helix' DNA-binding domain"/>
    <property type="match status" value="1"/>
</dbReference>
<dbReference type="InterPro" id="IPR029016">
    <property type="entry name" value="GAF-like_dom_sf"/>
</dbReference>
<dbReference type="PROSITE" id="PS51078">
    <property type="entry name" value="ICLR_ED"/>
    <property type="match status" value="1"/>
</dbReference>
<dbReference type="InterPro" id="IPR005471">
    <property type="entry name" value="Tscrpt_reg_IclR_N"/>
</dbReference>
<dbReference type="STRING" id="1123014.SAMN02745746_03849"/>
<keyword evidence="2" id="KW-0238">DNA-binding</keyword>
<proteinExistence type="predicted"/>
<dbReference type="PANTHER" id="PTHR30136:SF34">
    <property type="entry name" value="TRANSCRIPTIONAL REGULATOR"/>
    <property type="match status" value="1"/>
</dbReference>
<dbReference type="InterPro" id="IPR014757">
    <property type="entry name" value="Tscrpt_reg_IclR_C"/>
</dbReference>
<organism evidence="7 8">
    <name type="scientific">Pseudogulbenkiania subflava DSM 22618</name>
    <dbReference type="NCBI Taxonomy" id="1123014"/>
    <lineage>
        <taxon>Bacteria</taxon>
        <taxon>Pseudomonadati</taxon>
        <taxon>Pseudomonadota</taxon>
        <taxon>Betaproteobacteria</taxon>
        <taxon>Neisseriales</taxon>
        <taxon>Chromobacteriaceae</taxon>
        <taxon>Pseudogulbenkiania</taxon>
    </lineage>
</organism>
<dbReference type="PROSITE" id="PS51077">
    <property type="entry name" value="HTH_ICLR"/>
    <property type="match status" value="1"/>
</dbReference>
<keyword evidence="3" id="KW-0804">Transcription</keyword>
<dbReference type="PANTHER" id="PTHR30136">
    <property type="entry name" value="HELIX-TURN-HELIX TRANSCRIPTIONAL REGULATOR, ICLR FAMILY"/>
    <property type="match status" value="1"/>
</dbReference>
<evidence type="ECO:0000259" key="6">
    <source>
        <dbReference type="PROSITE" id="PS51078"/>
    </source>
</evidence>